<dbReference type="InterPro" id="IPR036388">
    <property type="entry name" value="WH-like_DNA-bd_sf"/>
</dbReference>
<accession>A0ABP9QQK2</accession>
<dbReference type="SMART" id="SM00347">
    <property type="entry name" value="HTH_MARR"/>
    <property type="match status" value="1"/>
</dbReference>
<gene>
    <name evidence="2" type="ORF">GCM10023214_37130</name>
</gene>
<dbReference type="InterPro" id="IPR000835">
    <property type="entry name" value="HTH_MarR-typ"/>
</dbReference>
<dbReference type="EMBL" id="BAABIB010000075">
    <property type="protein sequence ID" value="GAA5165689.1"/>
    <property type="molecule type" value="Genomic_DNA"/>
</dbReference>
<dbReference type="Gene3D" id="1.10.10.10">
    <property type="entry name" value="Winged helix-like DNA-binding domain superfamily/Winged helix DNA-binding domain"/>
    <property type="match status" value="1"/>
</dbReference>
<evidence type="ECO:0000313" key="3">
    <source>
        <dbReference type="Proteomes" id="UP001500192"/>
    </source>
</evidence>
<comment type="caution">
    <text evidence="2">The sequence shown here is derived from an EMBL/GenBank/DDBJ whole genome shotgun (WGS) entry which is preliminary data.</text>
</comment>
<keyword evidence="3" id="KW-1185">Reference proteome</keyword>
<dbReference type="SUPFAM" id="SSF46785">
    <property type="entry name" value="Winged helix' DNA-binding domain"/>
    <property type="match status" value="1"/>
</dbReference>
<evidence type="ECO:0000259" key="1">
    <source>
        <dbReference type="PROSITE" id="PS50995"/>
    </source>
</evidence>
<proteinExistence type="predicted"/>
<dbReference type="PROSITE" id="PS50995">
    <property type="entry name" value="HTH_MARR_2"/>
    <property type="match status" value="1"/>
</dbReference>
<dbReference type="InterPro" id="IPR036390">
    <property type="entry name" value="WH_DNA-bd_sf"/>
</dbReference>
<protein>
    <recommendedName>
        <fullName evidence="1">HTH marR-type domain-containing protein</fullName>
    </recommendedName>
</protein>
<dbReference type="PANTHER" id="PTHR33164">
    <property type="entry name" value="TRANSCRIPTIONAL REGULATOR, MARR FAMILY"/>
    <property type="match status" value="1"/>
</dbReference>
<name>A0ABP9QQK2_9PSEU</name>
<dbReference type="PRINTS" id="PR00598">
    <property type="entry name" value="HTHMARR"/>
</dbReference>
<feature type="domain" description="HTH marR-type" evidence="1">
    <location>
        <begin position="28"/>
        <end position="164"/>
    </location>
</feature>
<organism evidence="2 3">
    <name type="scientific">Amycolatopsis dongchuanensis</name>
    <dbReference type="NCBI Taxonomy" id="1070866"/>
    <lineage>
        <taxon>Bacteria</taxon>
        <taxon>Bacillati</taxon>
        <taxon>Actinomycetota</taxon>
        <taxon>Actinomycetes</taxon>
        <taxon>Pseudonocardiales</taxon>
        <taxon>Pseudonocardiaceae</taxon>
        <taxon>Amycolatopsis</taxon>
    </lineage>
</organism>
<dbReference type="PANTHER" id="PTHR33164:SF57">
    <property type="entry name" value="MARR-FAMILY TRANSCRIPTIONAL REGULATOR"/>
    <property type="match status" value="1"/>
</dbReference>
<dbReference type="Pfam" id="PF12802">
    <property type="entry name" value="MarR_2"/>
    <property type="match status" value="1"/>
</dbReference>
<reference evidence="3" key="1">
    <citation type="journal article" date="2019" name="Int. J. Syst. Evol. Microbiol.">
        <title>The Global Catalogue of Microorganisms (GCM) 10K type strain sequencing project: providing services to taxonomists for standard genome sequencing and annotation.</title>
        <authorList>
            <consortium name="The Broad Institute Genomics Platform"/>
            <consortium name="The Broad Institute Genome Sequencing Center for Infectious Disease"/>
            <person name="Wu L."/>
            <person name="Ma J."/>
        </authorList>
    </citation>
    <scope>NUCLEOTIDE SEQUENCE [LARGE SCALE GENOMIC DNA]</scope>
    <source>
        <strain evidence="3">JCM 18054</strain>
    </source>
</reference>
<evidence type="ECO:0000313" key="2">
    <source>
        <dbReference type="EMBL" id="GAA5165689.1"/>
    </source>
</evidence>
<dbReference type="Proteomes" id="UP001500192">
    <property type="component" value="Unassembled WGS sequence"/>
</dbReference>
<sequence>MGEDRSTDACESHASVAAYARPVDDDQADRLQRVLNQLMLPRNRNRLCAPVIAAAPVSLDAQSYFLLITLARRGPLSAAQAADAIGIDRSGTSRYADRLSREGLLFREPDAADRRASLLSLTPEGRRLAAELNEVLARNVRSMIGSWPEDRLNVLIEGIELLLGES</sequence>
<dbReference type="InterPro" id="IPR039422">
    <property type="entry name" value="MarR/SlyA-like"/>
</dbReference>